<organism evidence="6">
    <name type="scientific">Vecturithrix granuli</name>
    <dbReference type="NCBI Taxonomy" id="1499967"/>
    <lineage>
        <taxon>Bacteria</taxon>
        <taxon>Candidatus Moduliflexota</taxon>
        <taxon>Candidatus Vecturitrichia</taxon>
        <taxon>Candidatus Vecturitrichales</taxon>
        <taxon>Candidatus Vecturitrichaceae</taxon>
        <taxon>Candidatus Vecturithrix</taxon>
    </lineage>
</organism>
<dbReference type="PRINTS" id="PR00449">
    <property type="entry name" value="RASTRNSFRMNG"/>
</dbReference>
<feature type="compositionally biased region" description="Basic and acidic residues" evidence="4">
    <location>
        <begin position="391"/>
        <end position="405"/>
    </location>
</feature>
<dbReference type="CDD" id="cd00200">
    <property type="entry name" value="WD40"/>
    <property type="match status" value="2"/>
</dbReference>
<feature type="repeat" description="WD" evidence="3">
    <location>
        <begin position="475"/>
        <end position="516"/>
    </location>
</feature>
<dbReference type="HOGENOM" id="CLU_002797_0_0_0"/>
<dbReference type="PROSITE" id="PS50294">
    <property type="entry name" value="WD_REPEATS_REGION"/>
    <property type="match status" value="11"/>
</dbReference>
<dbReference type="Proteomes" id="UP000030661">
    <property type="component" value="Unassembled WGS sequence"/>
</dbReference>
<feature type="repeat" description="WD" evidence="3">
    <location>
        <begin position="106"/>
        <end position="147"/>
    </location>
</feature>
<feature type="repeat" description="WD" evidence="3">
    <location>
        <begin position="148"/>
        <end position="189"/>
    </location>
</feature>
<dbReference type="PRINTS" id="PR00320">
    <property type="entry name" value="GPROTEINBRPT"/>
</dbReference>
<dbReference type="InterPro" id="IPR019775">
    <property type="entry name" value="WD40_repeat_CS"/>
</dbReference>
<feature type="repeat" description="WD" evidence="3">
    <location>
        <begin position="24"/>
        <end position="65"/>
    </location>
</feature>
<dbReference type="SUPFAM" id="SSF52200">
    <property type="entry name" value="Toll/Interleukin receptor TIR domain"/>
    <property type="match status" value="1"/>
</dbReference>
<evidence type="ECO:0000256" key="2">
    <source>
        <dbReference type="ARBA" id="ARBA00022737"/>
    </source>
</evidence>
<feature type="region of interest" description="Disordered" evidence="4">
    <location>
        <begin position="389"/>
        <end position="425"/>
    </location>
</feature>
<feature type="repeat" description="WD" evidence="3">
    <location>
        <begin position="601"/>
        <end position="642"/>
    </location>
</feature>
<dbReference type="Gene3D" id="3.40.50.10140">
    <property type="entry name" value="Toll/interleukin-1 receptor homology (TIR) domain"/>
    <property type="match status" value="1"/>
</dbReference>
<feature type="repeat" description="WD" evidence="3">
    <location>
        <begin position="559"/>
        <end position="600"/>
    </location>
</feature>
<dbReference type="InterPro" id="IPR015943">
    <property type="entry name" value="WD40/YVTN_repeat-like_dom_sf"/>
</dbReference>
<keyword evidence="2" id="KW-0677">Repeat</keyword>
<accession>A0A081C1D7</accession>
<dbReference type="SMART" id="SM00320">
    <property type="entry name" value="WD40"/>
    <property type="match status" value="15"/>
</dbReference>
<dbReference type="InterPro" id="IPR025662">
    <property type="entry name" value="Sigma_54_int_dom_ATP-bd_1"/>
</dbReference>
<feature type="repeat" description="WD" evidence="3">
    <location>
        <begin position="643"/>
        <end position="674"/>
    </location>
</feature>
<evidence type="ECO:0000259" key="5">
    <source>
        <dbReference type="Pfam" id="PF13676"/>
    </source>
</evidence>
<dbReference type="eggNOG" id="COG1100">
    <property type="taxonomic scope" value="Bacteria"/>
</dbReference>
<dbReference type="PROSITE" id="PS00678">
    <property type="entry name" value="WD_REPEATS_1"/>
    <property type="match status" value="4"/>
</dbReference>
<evidence type="ECO:0000256" key="3">
    <source>
        <dbReference type="PROSITE-ProRule" id="PRU00221"/>
    </source>
</evidence>
<dbReference type="EMBL" id="DF820467">
    <property type="protein sequence ID" value="GAK58392.1"/>
    <property type="molecule type" value="Genomic_DNA"/>
</dbReference>
<feature type="repeat" description="WD" evidence="3">
    <location>
        <begin position="190"/>
        <end position="231"/>
    </location>
</feature>
<dbReference type="SUPFAM" id="SSF50978">
    <property type="entry name" value="WD40 repeat-like"/>
    <property type="match status" value="2"/>
</dbReference>
<dbReference type="PANTHER" id="PTHR44129">
    <property type="entry name" value="WD REPEAT-CONTAINING PROTEIN POP1"/>
    <property type="match status" value="1"/>
</dbReference>
<proteinExistence type="predicted"/>
<dbReference type="Gene3D" id="2.130.10.10">
    <property type="entry name" value="YVTN repeat-like/Quinoprotein amine dehydrogenase"/>
    <property type="match status" value="6"/>
</dbReference>
<sequence length="1404" mass="156598">MTLQNRQSAANIKIPSGFELLHTLKSSEGSIFSLAWSPDGKTIAIGTTDSAIQLWDGQSGELRAILKHKSPVSTILWAPDGQMLATGLWNKSLYLWDARSGALSWTLEHSGIISSLTWNPDARIIAAGTGEKLVYLWNAKNGELLRILKGHEDGVICLAWSPDGRTLASGSDDQTIRLWDTPSGQLLRILKGQSGEIINVAWSVDGQILASGTINESIQLWQPQSGLLLQSFEGIYGNAETTVWSPNCPILVSGSKDKIIYVLNASPYLTPDFWKHLEESPLSAADIPLPQIELLQGHTHRILSLRFSPDGRLLASKSEDHTVRLWRCDTWETVSILPESSDPIFGGLSFHPHQRILATSDKTENTIRIWRLDFDFLLSDRDVQQSSPLFIEKKETRSKETRSEETPAATVEPESPSSLPEEPAPPGFTLIQTLYADGNVCEIDWGPHGNILAAAQTNHAIQRWEALQGKALPTLIGHEDPVYEVSWSPNGRWLASGSTDQTVRLWDGENGILLHTLEGHSNDVGSLTWSPDSTMLASGSRDQTVRLWNSQEGVLLRILEGHRGPIYDLDWSPDGKMLASASFDKTIRIWEIPGGQLIRTLEGHGGAVTSVAWSPDGHMIASGFLDNTIHLWNAQTGRQTGILEGHTDIVLCIRFSPDGRFLASKSYDGTIRLWRCDNWNVVALLQEPAQSLIFGGLAFHPSSPFLATLGPDTGEIRLWQLDYDALLQIEVHADVRYYRNAKVVLMGDTGVGKSGLALALTNQAFQATESTHGRRVWTFNLEEAALPDGQTETRETLLWDLAGQPGYRLIHQLHLNEVAVALMVIDSRSDQETFGGLQHWDRALQQAYQIHSDEDWPLKKFLVAARADRGGLSVSRQRLTNFLEKLGFNGFFETSAREGWQIPELQTAIKDAIQWEALPKVSSNELFQVIMQFLVDEKHAGRVLSNTKDLYQLFCRLHSKFAQDKELQAKFETCIARVETRGLIRRLNFGGYLLLQPELLDSYASGMINAAKTEVNGLGCLAEEDVLLCRFRMPADERIQDTNQEKLLVIATVEELLCHELALKEADATSSYLVFPSQITREYPHLNDIPGKSVIYTFEGAILNAYVALVVRLSRSAHFQKQEHWQNVATYAASTGGTCGLVLRTLEEGPGELTIFFEDNVDAIIRARFEAYIAAYLKRVALPNTVQRHPIITCPECGEQVPESILKRLRERGRTSMTCPICGMDISLEIEEKQVAEAHLLTEMDQAADDQRKRDTAAMVLRGKIETGDYDVFLCCLPQDTAQVSQIGDLLKKRGILPWLIAWEVSGGVSWQKSLEQSLDRIKAVAIFIGDSRSIPPWHNPDVLKILHRFRTQQRPVIPVNLPTSQTLPQFPDILQSTTWVDFRQAKPDPLDQLIARISGEREL</sequence>
<evidence type="ECO:0000313" key="6">
    <source>
        <dbReference type="EMBL" id="GAK58392.1"/>
    </source>
</evidence>
<dbReference type="Gene3D" id="3.40.50.300">
    <property type="entry name" value="P-loop containing nucleotide triphosphate hydrolases"/>
    <property type="match status" value="1"/>
</dbReference>
<feature type="repeat" description="WD" evidence="3">
    <location>
        <begin position="295"/>
        <end position="336"/>
    </location>
</feature>
<dbReference type="SMART" id="SM00175">
    <property type="entry name" value="RAB"/>
    <property type="match status" value="1"/>
</dbReference>
<dbReference type="InterPro" id="IPR050349">
    <property type="entry name" value="WD_LIS1/nudF_dynein_reg"/>
</dbReference>
<dbReference type="InterPro" id="IPR020472">
    <property type="entry name" value="WD40_PAC1"/>
</dbReference>
<dbReference type="InterPro" id="IPR035897">
    <property type="entry name" value="Toll_tir_struct_dom_sf"/>
</dbReference>
<evidence type="ECO:0000256" key="1">
    <source>
        <dbReference type="ARBA" id="ARBA00022574"/>
    </source>
</evidence>
<feature type="repeat" description="WD" evidence="3">
    <location>
        <begin position="517"/>
        <end position="558"/>
    </location>
</feature>
<protein>
    <submittedName>
        <fullName evidence="6">WD-repeat protein</fullName>
    </submittedName>
</protein>
<keyword evidence="7" id="KW-1185">Reference proteome</keyword>
<reference evidence="6" key="1">
    <citation type="journal article" date="2015" name="PeerJ">
        <title>First genomic representation of candidate bacterial phylum KSB3 points to enhanced environmental sensing as a trigger of wastewater bulking.</title>
        <authorList>
            <person name="Sekiguchi Y."/>
            <person name="Ohashi A."/>
            <person name="Parks D.H."/>
            <person name="Yamauchi T."/>
            <person name="Tyson G.W."/>
            <person name="Hugenholtz P."/>
        </authorList>
    </citation>
    <scope>NUCLEOTIDE SEQUENCE [LARGE SCALE GENOMIC DNA]</scope>
</reference>
<evidence type="ECO:0000256" key="4">
    <source>
        <dbReference type="SAM" id="MobiDB-lite"/>
    </source>
</evidence>
<dbReference type="PROSITE" id="PS51419">
    <property type="entry name" value="RAB"/>
    <property type="match status" value="1"/>
</dbReference>
<gene>
    <name evidence="6" type="ORF">U27_05366</name>
</gene>
<feature type="domain" description="TIR" evidence="5">
    <location>
        <begin position="1272"/>
        <end position="1395"/>
    </location>
</feature>
<name>A0A081C1D7_VECG1</name>
<dbReference type="Pfam" id="PF00400">
    <property type="entry name" value="WD40"/>
    <property type="match status" value="11"/>
</dbReference>
<dbReference type="PROSITE" id="PS50082">
    <property type="entry name" value="WD_REPEATS_2"/>
    <property type="match status" value="11"/>
</dbReference>
<dbReference type="InterPro" id="IPR036322">
    <property type="entry name" value="WD40_repeat_dom_sf"/>
</dbReference>
<feature type="compositionally biased region" description="Low complexity" evidence="4">
    <location>
        <begin position="412"/>
        <end position="421"/>
    </location>
</feature>
<dbReference type="Pfam" id="PF08477">
    <property type="entry name" value="Roc"/>
    <property type="match status" value="1"/>
</dbReference>
<dbReference type="Pfam" id="PF13676">
    <property type="entry name" value="TIR_2"/>
    <property type="match status" value="1"/>
</dbReference>
<dbReference type="STRING" id="1499967.U27_05366"/>
<dbReference type="SUPFAM" id="SSF52540">
    <property type="entry name" value="P-loop containing nucleoside triphosphate hydrolases"/>
    <property type="match status" value="1"/>
</dbReference>
<dbReference type="PROSITE" id="PS00675">
    <property type="entry name" value="SIGMA54_INTERACT_1"/>
    <property type="match status" value="1"/>
</dbReference>
<evidence type="ECO:0000313" key="7">
    <source>
        <dbReference type="Proteomes" id="UP000030661"/>
    </source>
</evidence>
<dbReference type="InterPro" id="IPR001680">
    <property type="entry name" value="WD40_rpt"/>
</dbReference>
<keyword evidence="1 3" id="KW-0853">WD repeat</keyword>
<dbReference type="InterPro" id="IPR027417">
    <property type="entry name" value="P-loop_NTPase"/>
</dbReference>
<feature type="repeat" description="WD" evidence="3">
    <location>
        <begin position="65"/>
        <end position="106"/>
    </location>
</feature>
<dbReference type="InterPro" id="IPR000157">
    <property type="entry name" value="TIR_dom"/>
</dbReference>
<dbReference type="eggNOG" id="COG2319">
    <property type="taxonomic scope" value="Bacteria"/>
</dbReference>
<dbReference type="GO" id="GO:0007165">
    <property type="term" value="P:signal transduction"/>
    <property type="evidence" value="ECO:0007669"/>
    <property type="project" value="InterPro"/>
</dbReference>